<dbReference type="AlphaFoldDB" id="A0A0C2CZS0"/>
<dbReference type="Pfam" id="PF00266">
    <property type="entry name" value="Aminotran_5"/>
    <property type="match status" value="1"/>
</dbReference>
<comment type="similarity">
    <text evidence="3">Belongs to the class-V pyridoxal-phosphate-dependent aminotransferase family.</text>
</comment>
<dbReference type="PROSITE" id="PS00595">
    <property type="entry name" value="AA_TRANSFER_CLASS_5"/>
    <property type="match status" value="1"/>
</dbReference>
<evidence type="ECO:0000256" key="3">
    <source>
        <dbReference type="RuleBase" id="RU004075"/>
    </source>
</evidence>
<dbReference type="InterPro" id="IPR020578">
    <property type="entry name" value="Aminotrans_V_PyrdxlP_BS"/>
</dbReference>
<dbReference type="InterPro" id="IPR000192">
    <property type="entry name" value="Aminotrans_V_dom"/>
</dbReference>
<gene>
    <name evidence="6" type="ORF">DB30_06018</name>
</gene>
<sequence>MIEPQIDPALERYREDYPILADSTYMNSNSMGAMHRGTAEALREYTQVWAREGVEAWDHWPTFITETADMAARFFNGGVGNTTLGENVATLQARIASSLDYASRPKVVIEQLMFPNVIYVWERFARLGVELELVPSDDGVTISTERMLEAIDERTRIVSISHAVYVSGALLDVAAICKRAHEVGALVMCDVYQTAGVVPIDVQAWDLDILVGGSHKWLCGGPGTCFLWVRPGLREQLEPMTTGWMAHAAPFDMAPAPIELAKDSWRLVAGTPSVPAYYVARNAYQNLLEIGMDRIRAHNLALSRIIINRALEAGLTVRSPVDDAARTGFVAVDFPTSEAASKVLISERYKHDWRPNCGLRIGPHFYSTQAEVERMMTRVIELAR</sequence>
<evidence type="ECO:0000256" key="4">
    <source>
        <dbReference type="RuleBase" id="RU004504"/>
    </source>
</evidence>
<keyword evidence="2" id="KW-0663">Pyridoxal phosphate</keyword>
<proteinExistence type="inferred from homology"/>
<comment type="cofactor">
    <cofactor evidence="1 4">
        <name>pyridoxal 5'-phosphate</name>
        <dbReference type="ChEBI" id="CHEBI:597326"/>
    </cofactor>
</comment>
<reference evidence="6 7" key="1">
    <citation type="submission" date="2014-12" db="EMBL/GenBank/DDBJ databases">
        <title>Genome assembly of Enhygromyxa salina DSM 15201.</title>
        <authorList>
            <person name="Sharma G."/>
            <person name="Subramanian S."/>
        </authorList>
    </citation>
    <scope>NUCLEOTIDE SEQUENCE [LARGE SCALE GENOMIC DNA]</scope>
    <source>
        <strain evidence="6 7">DSM 15201</strain>
    </source>
</reference>
<dbReference type="RefSeq" id="WP_052552328.1">
    <property type="nucleotide sequence ID" value="NZ_JMCC02000060.1"/>
</dbReference>
<dbReference type="PANTHER" id="PTHR43586:SF15">
    <property type="entry name" value="BLR3095 PROTEIN"/>
    <property type="match status" value="1"/>
</dbReference>
<dbReference type="InterPro" id="IPR015424">
    <property type="entry name" value="PyrdxlP-dep_Trfase"/>
</dbReference>
<dbReference type="SUPFAM" id="SSF53383">
    <property type="entry name" value="PLP-dependent transferases"/>
    <property type="match status" value="1"/>
</dbReference>
<evidence type="ECO:0000259" key="5">
    <source>
        <dbReference type="Pfam" id="PF00266"/>
    </source>
</evidence>
<organism evidence="6 7">
    <name type="scientific">Enhygromyxa salina</name>
    <dbReference type="NCBI Taxonomy" id="215803"/>
    <lineage>
        <taxon>Bacteria</taxon>
        <taxon>Pseudomonadati</taxon>
        <taxon>Myxococcota</taxon>
        <taxon>Polyangia</taxon>
        <taxon>Nannocystales</taxon>
        <taxon>Nannocystaceae</taxon>
        <taxon>Enhygromyxa</taxon>
    </lineage>
</organism>
<evidence type="ECO:0000313" key="7">
    <source>
        <dbReference type="Proteomes" id="UP000031599"/>
    </source>
</evidence>
<dbReference type="InterPro" id="IPR015421">
    <property type="entry name" value="PyrdxlP-dep_Trfase_major"/>
</dbReference>
<feature type="domain" description="Aminotransferase class V" evidence="5">
    <location>
        <begin position="102"/>
        <end position="340"/>
    </location>
</feature>
<evidence type="ECO:0000313" key="6">
    <source>
        <dbReference type="EMBL" id="KIG15110.1"/>
    </source>
</evidence>
<comment type="caution">
    <text evidence="6">The sequence shown here is derived from an EMBL/GenBank/DDBJ whole genome shotgun (WGS) entry which is preliminary data.</text>
</comment>
<name>A0A0C2CZS0_9BACT</name>
<evidence type="ECO:0000256" key="1">
    <source>
        <dbReference type="ARBA" id="ARBA00001933"/>
    </source>
</evidence>
<dbReference type="PANTHER" id="PTHR43586">
    <property type="entry name" value="CYSTEINE DESULFURASE"/>
    <property type="match status" value="1"/>
</dbReference>
<evidence type="ECO:0000256" key="2">
    <source>
        <dbReference type="ARBA" id="ARBA00022898"/>
    </source>
</evidence>
<dbReference type="Proteomes" id="UP000031599">
    <property type="component" value="Unassembled WGS sequence"/>
</dbReference>
<dbReference type="Gene3D" id="3.40.640.10">
    <property type="entry name" value="Type I PLP-dependent aspartate aminotransferase-like (Major domain)"/>
    <property type="match status" value="1"/>
</dbReference>
<dbReference type="Gene3D" id="3.90.1150.10">
    <property type="entry name" value="Aspartate Aminotransferase, domain 1"/>
    <property type="match status" value="1"/>
</dbReference>
<accession>A0A0C2CZS0</accession>
<dbReference type="EMBL" id="JMCC02000060">
    <property type="protein sequence ID" value="KIG15110.1"/>
    <property type="molecule type" value="Genomic_DNA"/>
</dbReference>
<dbReference type="InterPro" id="IPR015422">
    <property type="entry name" value="PyrdxlP-dep_Trfase_small"/>
</dbReference>
<protein>
    <submittedName>
        <fullName evidence="6">Cysteine desulfurase</fullName>
    </submittedName>
</protein>